<protein>
    <submittedName>
        <fullName evidence="1">Uncharacterized protein</fullName>
    </submittedName>
</protein>
<evidence type="ECO:0000313" key="1">
    <source>
        <dbReference type="EMBL" id="GAH63256.1"/>
    </source>
</evidence>
<name>X1GZA7_9ZZZZ</name>
<feature type="non-terminal residue" evidence="1">
    <location>
        <position position="47"/>
    </location>
</feature>
<gene>
    <name evidence="1" type="ORF">S03H2_53976</name>
</gene>
<accession>X1GZA7</accession>
<reference evidence="1" key="1">
    <citation type="journal article" date="2014" name="Front. Microbiol.">
        <title>High frequency of phylogenetically diverse reductive dehalogenase-homologous genes in deep subseafloor sedimentary metagenomes.</title>
        <authorList>
            <person name="Kawai M."/>
            <person name="Futagami T."/>
            <person name="Toyoda A."/>
            <person name="Takaki Y."/>
            <person name="Nishi S."/>
            <person name="Hori S."/>
            <person name="Arai W."/>
            <person name="Tsubouchi T."/>
            <person name="Morono Y."/>
            <person name="Uchiyama I."/>
            <person name="Ito T."/>
            <person name="Fujiyama A."/>
            <person name="Inagaki F."/>
            <person name="Takami H."/>
        </authorList>
    </citation>
    <scope>NUCLEOTIDE SEQUENCE</scope>
    <source>
        <strain evidence="1">Expedition CK06-06</strain>
    </source>
</reference>
<dbReference type="AlphaFoldDB" id="X1GZA7"/>
<organism evidence="1">
    <name type="scientific">marine sediment metagenome</name>
    <dbReference type="NCBI Taxonomy" id="412755"/>
    <lineage>
        <taxon>unclassified sequences</taxon>
        <taxon>metagenomes</taxon>
        <taxon>ecological metagenomes</taxon>
    </lineage>
</organism>
<sequence>MARKEIITAANTMEITSNHSILTGKGADIIYVRGKFDKLISCQNMAE</sequence>
<dbReference type="EMBL" id="BARU01034380">
    <property type="protein sequence ID" value="GAH63256.1"/>
    <property type="molecule type" value="Genomic_DNA"/>
</dbReference>
<comment type="caution">
    <text evidence="1">The sequence shown here is derived from an EMBL/GenBank/DDBJ whole genome shotgun (WGS) entry which is preliminary data.</text>
</comment>
<proteinExistence type="predicted"/>